<keyword evidence="2" id="KW-0479">Metal-binding</keyword>
<sequence length="65" mass="6917">MDHKPTFPVSETVETDTPEVACDGIGVALGHPRVFLHIKPGEGDVVCPYCSRRFVLKDGAAAAAH</sequence>
<comment type="caution">
    <text evidence="2">The sequence shown here is derived from an EMBL/GenBank/DDBJ whole genome shotgun (WGS) entry which is preliminary data.</text>
</comment>
<accession>A0A7X1ZH72</accession>
<dbReference type="Gene3D" id="2.60.260.40">
    <property type="entry name" value="q5lls5 like domains"/>
    <property type="match status" value="1"/>
</dbReference>
<dbReference type="Proteomes" id="UP000434582">
    <property type="component" value="Unassembled WGS sequence"/>
</dbReference>
<keyword evidence="2" id="KW-0863">Zinc-finger</keyword>
<dbReference type="GO" id="GO:0008270">
    <property type="term" value="F:zinc ion binding"/>
    <property type="evidence" value="ECO:0007669"/>
    <property type="project" value="UniProtKB-KW"/>
</dbReference>
<evidence type="ECO:0000313" key="3">
    <source>
        <dbReference type="Proteomes" id="UP000434582"/>
    </source>
</evidence>
<organism evidence="2 3">
    <name type="scientific">Roseospira navarrensis</name>
    <dbReference type="NCBI Taxonomy" id="140058"/>
    <lineage>
        <taxon>Bacteria</taxon>
        <taxon>Pseudomonadati</taxon>
        <taxon>Pseudomonadota</taxon>
        <taxon>Alphaproteobacteria</taxon>
        <taxon>Rhodospirillales</taxon>
        <taxon>Rhodospirillaceae</taxon>
        <taxon>Roseospira</taxon>
    </lineage>
</organism>
<dbReference type="RefSeq" id="WP_153346915.1">
    <property type="nucleotide sequence ID" value="NZ_WIVE01000101.1"/>
</dbReference>
<dbReference type="AlphaFoldDB" id="A0A7X1ZH72"/>
<protein>
    <submittedName>
        <fullName evidence="2">Zinc-finger domain-containing protein</fullName>
    </submittedName>
</protein>
<keyword evidence="2" id="KW-0862">Zinc</keyword>
<feature type="domain" description="Zinc finger CHCC-type" evidence="1">
    <location>
        <begin position="19"/>
        <end position="54"/>
    </location>
</feature>
<gene>
    <name evidence="2" type="ORF">GHC57_18140</name>
</gene>
<name>A0A7X1ZH72_9PROT</name>
<reference evidence="2 3" key="1">
    <citation type="submission" date="2019-10" db="EMBL/GenBank/DDBJ databases">
        <title>Draft whole-genome sequence of the purple nonsulfur photosynthetic bacterium Roseospira navarrensis DSM 15114.</title>
        <authorList>
            <person name="Kyndt J.A."/>
            <person name="Meyer T.E."/>
        </authorList>
    </citation>
    <scope>NUCLEOTIDE SEQUENCE [LARGE SCALE GENOMIC DNA]</scope>
    <source>
        <strain evidence="2 3">DSM 15114</strain>
    </source>
</reference>
<dbReference type="Pfam" id="PF10276">
    <property type="entry name" value="zf-CHCC"/>
    <property type="match status" value="1"/>
</dbReference>
<dbReference type="OrthoDB" id="7391570at2"/>
<evidence type="ECO:0000313" key="2">
    <source>
        <dbReference type="EMBL" id="MQX38441.1"/>
    </source>
</evidence>
<keyword evidence="3" id="KW-1185">Reference proteome</keyword>
<dbReference type="InterPro" id="IPR019401">
    <property type="entry name" value="Znf_CHCC"/>
</dbReference>
<proteinExistence type="predicted"/>
<evidence type="ECO:0000259" key="1">
    <source>
        <dbReference type="Pfam" id="PF10276"/>
    </source>
</evidence>
<dbReference type="EMBL" id="WIVE01000101">
    <property type="protein sequence ID" value="MQX38441.1"/>
    <property type="molecule type" value="Genomic_DNA"/>
</dbReference>